<sequence>MAPPKSSDSTSRDRSLSVTSNCELRYITPARSEYGDAGVFVDNTWIPGDQKSTERKERARPPIDAGTALVPWPFAAHVDTRLELSLNSKADPVKWLLENDEKRAVTIPNHVEVAKLMSIRYHGDAAKGRYVLWMIPDAQKFFAFGDSGNESTSEQAKKRSKTAKTAKASKASKEKVEKGSKVKEVVKMISATPHANFKRLKLKTHGAKGGPGFNSRFRRRR</sequence>
<evidence type="ECO:0000313" key="5">
    <source>
        <dbReference type="Proteomes" id="UP000070501"/>
    </source>
</evidence>
<dbReference type="Proteomes" id="UP000070501">
    <property type="component" value="Unassembled WGS sequence"/>
</dbReference>
<reference evidence="5" key="1">
    <citation type="submission" date="2016-02" db="EMBL/GenBank/DDBJ databases">
        <title>Draft genome sequence of Microdochium bolleyi, a fungal endophyte of beachgrass.</title>
        <authorList>
            <consortium name="DOE Joint Genome Institute"/>
            <person name="David A.S."/>
            <person name="May G."/>
            <person name="Haridas S."/>
            <person name="Lim J."/>
            <person name="Wang M."/>
            <person name="Labutti K."/>
            <person name="Lipzen A."/>
            <person name="Barry K."/>
            <person name="Grigoriev I.V."/>
        </authorList>
    </citation>
    <scope>NUCLEOTIDE SEQUENCE [LARGE SCALE GENOMIC DNA]</scope>
    <source>
        <strain evidence="5">J235TASD1</strain>
    </source>
</reference>
<dbReference type="OrthoDB" id="8775810at2759"/>
<evidence type="ECO:0000256" key="2">
    <source>
        <dbReference type="ARBA" id="ARBA00023242"/>
    </source>
</evidence>
<organism evidence="4 5">
    <name type="scientific">Microdochium bolleyi</name>
    <dbReference type="NCBI Taxonomy" id="196109"/>
    <lineage>
        <taxon>Eukaryota</taxon>
        <taxon>Fungi</taxon>
        <taxon>Dikarya</taxon>
        <taxon>Ascomycota</taxon>
        <taxon>Pezizomycotina</taxon>
        <taxon>Sordariomycetes</taxon>
        <taxon>Xylariomycetidae</taxon>
        <taxon>Xylariales</taxon>
        <taxon>Microdochiaceae</taxon>
        <taxon>Microdochium</taxon>
    </lineage>
</organism>
<dbReference type="Pfam" id="PF11719">
    <property type="entry name" value="Drc1-Sld2"/>
    <property type="match status" value="1"/>
</dbReference>
<evidence type="ECO:0000256" key="3">
    <source>
        <dbReference type="SAM" id="MobiDB-lite"/>
    </source>
</evidence>
<dbReference type="GO" id="GO:0006260">
    <property type="term" value="P:DNA replication"/>
    <property type="evidence" value="ECO:0007669"/>
    <property type="project" value="InterPro"/>
</dbReference>
<dbReference type="InParanoid" id="A0A136IIC5"/>
<keyword evidence="5" id="KW-1185">Reference proteome</keyword>
<comment type="subcellular location">
    <subcellularLocation>
        <location evidence="1">Nucleus</location>
    </subcellularLocation>
</comment>
<accession>A0A136IIC5</accession>
<proteinExistence type="predicted"/>
<dbReference type="STRING" id="196109.A0A136IIC5"/>
<gene>
    <name evidence="4" type="ORF">Micbo1qcDRAFT_210465</name>
</gene>
<dbReference type="InterPro" id="IPR021110">
    <property type="entry name" value="DNA_rep_checkpnt_protein"/>
</dbReference>
<keyword evidence="2" id="KW-0539">Nucleus</keyword>
<dbReference type="EMBL" id="KQ964341">
    <property type="protein sequence ID" value="KXJ84736.1"/>
    <property type="molecule type" value="Genomic_DNA"/>
</dbReference>
<dbReference type="AlphaFoldDB" id="A0A136IIC5"/>
<dbReference type="GO" id="GO:0005634">
    <property type="term" value="C:nucleus"/>
    <property type="evidence" value="ECO:0007669"/>
    <property type="project" value="UniProtKB-SubCell"/>
</dbReference>
<name>A0A136IIC5_9PEZI</name>
<feature type="region of interest" description="Disordered" evidence="3">
    <location>
        <begin position="147"/>
        <end position="179"/>
    </location>
</feature>
<protein>
    <submittedName>
        <fullName evidence="4">Uncharacterized protein</fullName>
    </submittedName>
</protein>
<evidence type="ECO:0000313" key="4">
    <source>
        <dbReference type="EMBL" id="KXJ84736.1"/>
    </source>
</evidence>
<evidence type="ECO:0000256" key="1">
    <source>
        <dbReference type="ARBA" id="ARBA00004123"/>
    </source>
</evidence>